<dbReference type="Pfam" id="PF01522">
    <property type="entry name" value="Polysacc_deac_1"/>
    <property type="match status" value="1"/>
</dbReference>
<dbReference type="AlphaFoldDB" id="G0J2U2"/>
<evidence type="ECO:0000259" key="1">
    <source>
        <dbReference type="Pfam" id="PF01522"/>
    </source>
</evidence>
<proteinExistence type="predicted"/>
<dbReference type="GO" id="GO:0005975">
    <property type="term" value="P:carbohydrate metabolic process"/>
    <property type="evidence" value="ECO:0007669"/>
    <property type="project" value="InterPro"/>
</dbReference>
<dbReference type="InterPro" id="IPR002509">
    <property type="entry name" value="NODB_dom"/>
</dbReference>
<gene>
    <name evidence="2" type="ordered locus">Cycma_3717</name>
</gene>
<keyword evidence="3" id="KW-1185">Reference proteome</keyword>
<sequence>MNRPTLVISLDFELHWGRFDKAPLQACEAYYQTTRRIVPHLLAMFEKYKVEVTWATVGMLMADGPEEWLKYSPEIKPNYKNSNLSAYNWFKATKATKDALFAPELVKAILETPGQELASHTFSHYYTMENGQENLAFPADLMAAQKIAYEKFGKKLSSLVFPRNQFNAEAIQVASELGFTSVRTNPVDWFWKTPEKGELLKKIWRTSDAIFSLGKKTSYQLGEKKIHEPILIPASRFLRPFQAKLGRLNQMKVNRIIEEINTAAINNEVYHIWWHPHNHGNFPEESLREVEQILKHFAYCREKYNMQSKSMDSLSQALVPVQ</sequence>
<dbReference type="OrthoDB" id="7836272at2"/>
<name>G0J2U2_CYCMS</name>
<dbReference type="SUPFAM" id="SSF88713">
    <property type="entry name" value="Glycoside hydrolase/deacetylase"/>
    <property type="match status" value="1"/>
</dbReference>
<protein>
    <submittedName>
        <fullName evidence="2">Polysaccharide deacetylase</fullName>
    </submittedName>
</protein>
<dbReference type="eggNOG" id="COG0726">
    <property type="taxonomic scope" value="Bacteria"/>
</dbReference>
<dbReference type="Proteomes" id="UP000001635">
    <property type="component" value="Chromosome"/>
</dbReference>
<feature type="domain" description="NodB homology" evidence="1">
    <location>
        <begin position="35"/>
        <end position="181"/>
    </location>
</feature>
<evidence type="ECO:0000313" key="3">
    <source>
        <dbReference type="Proteomes" id="UP000001635"/>
    </source>
</evidence>
<dbReference type="STRING" id="880070.Cycma_3717"/>
<dbReference type="GO" id="GO:0016810">
    <property type="term" value="F:hydrolase activity, acting on carbon-nitrogen (but not peptide) bonds"/>
    <property type="evidence" value="ECO:0007669"/>
    <property type="project" value="InterPro"/>
</dbReference>
<evidence type="ECO:0000313" key="2">
    <source>
        <dbReference type="EMBL" id="AEL27429.1"/>
    </source>
</evidence>
<dbReference type="HOGENOM" id="CLU_071509_0_0_10"/>
<dbReference type="Gene3D" id="3.20.20.370">
    <property type="entry name" value="Glycoside hydrolase/deacetylase"/>
    <property type="match status" value="1"/>
</dbReference>
<dbReference type="EMBL" id="CP002955">
    <property type="protein sequence ID" value="AEL27429.1"/>
    <property type="molecule type" value="Genomic_DNA"/>
</dbReference>
<dbReference type="InterPro" id="IPR011330">
    <property type="entry name" value="Glyco_hydro/deAcase_b/a-brl"/>
</dbReference>
<reference evidence="3" key="1">
    <citation type="submission" date="2011-07" db="EMBL/GenBank/DDBJ databases">
        <title>The complete genome of Cyclobacterium marinum DSM 745.</title>
        <authorList>
            <person name="Lucas S."/>
            <person name="Han J."/>
            <person name="Lapidus A."/>
            <person name="Bruce D."/>
            <person name="Goodwin L."/>
            <person name="Pitluck S."/>
            <person name="Peters L."/>
            <person name="Kyrpides N."/>
            <person name="Mavromatis K."/>
            <person name="Ivanova N."/>
            <person name="Ovchinnikova G."/>
            <person name="Chertkov O."/>
            <person name="Detter J.C."/>
            <person name="Tapia R."/>
            <person name="Han C."/>
            <person name="Land M."/>
            <person name="Hauser L."/>
            <person name="Markowitz V."/>
            <person name="Cheng J.-F."/>
            <person name="Hugenholtz P."/>
            <person name="Woyke T."/>
            <person name="Wu D."/>
            <person name="Tindall B."/>
            <person name="Schuetze A."/>
            <person name="Brambilla E."/>
            <person name="Klenk H.-P."/>
            <person name="Eisen J.A."/>
        </authorList>
    </citation>
    <scope>NUCLEOTIDE SEQUENCE [LARGE SCALE GENOMIC DNA]</scope>
    <source>
        <strain evidence="3">ATCC 25205 / DSM 745 / LMG 13164 / NCIMB 1802</strain>
    </source>
</reference>
<accession>G0J2U2</accession>
<dbReference type="KEGG" id="cmr:Cycma_3717"/>
<dbReference type="RefSeq" id="WP_014021715.1">
    <property type="nucleotide sequence ID" value="NC_015914.1"/>
</dbReference>
<organism evidence="2 3">
    <name type="scientific">Cyclobacterium marinum (strain ATCC 25205 / DSM 745 / LMG 13164 / NCIMB 1802)</name>
    <name type="common">Flectobacillus marinus</name>
    <dbReference type="NCBI Taxonomy" id="880070"/>
    <lineage>
        <taxon>Bacteria</taxon>
        <taxon>Pseudomonadati</taxon>
        <taxon>Bacteroidota</taxon>
        <taxon>Cytophagia</taxon>
        <taxon>Cytophagales</taxon>
        <taxon>Cyclobacteriaceae</taxon>
        <taxon>Cyclobacterium</taxon>
    </lineage>
</organism>